<evidence type="ECO:0000256" key="3">
    <source>
        <dbReference type="ARBA" id="ARBA00022763"/>
    </source>
</evidence>
<dbReference type="AlphaFoldDB" id="A0A6T7GQH4"/>
<dbReference type="PANTHER" id="PTHR10073">
    <property type="entry name" value="DNA MISMATCH REPAIR PROTEIN MLH, PMS, MUTL"/>
    <property type="match status" value="1"/>
</dbReference>
<evidence type="ECO:0000259" key="6">
    <source>
        <dbReference type="SMART" id="SM01340"/>
    </source>
</evidence>
<feature type="region of interest" description="Disordered" evidence="4">
    <location>
        <begin position="848"/>
        <end position="870"/>
    </location>
</feature>
<evidence type="ECO:0000256" key="2">
    <source>
        <dbReference type="ARBA" id="ARBA00006082"/>
    </source>
</evidence>
<evidence type="ECO:0008006" key="9">
    <source>
        <dbReference type="Google" id="ProtNLM"/>
    </source>
</evidence>
<dbReference type="InterPro" id="IPR002099">
    <property type="entry name" value="MutL/Mlh/PMS"/>
</dbReference>
<feature type="region of interest" description="Disordered" evidence="4">
    <location>
        <begin position="746"/>
        <end position="795"/>
    </location>
</feature>
<dbReference type="InterPro" id="IPR013507">
    <property type="entry name" value="DNA_mismatch_S5_2-like"/>
</dbReference>
<dbReference type="InterPro" id="IPR042121">
    <property type="entry name" value="MutL_C_regsub"/>
</dbReference>
<gene>
    <name evidence="7" type="ORF">ASEP1449_LOCUS6645</name>
    <name evidence="8" type="ORF">ASEP1449_LOCUS6646</name>
</gene>
<reference evidence="7" key="1">
    <citation type="submission" date="2021-01" db="EMBL/GenBank/DDBJ databases">
        <authorList>
            <person name="Corre E."/>
            <person name="Pelletier E."/>
            <person name="Niang G."/>
            <person name="Scheremetjew M."/>
            <person name="Finn R."/>
            <person name="Kale V."/>
            <person name="Holt S."/>
            <person name="Cochrane G."/>
            <person name="Meng A."/>
            <person name="Brown T."/>
            <person name="Cohen L."/>
        </authorList>
    </citation>
    <scope>NUCLEOTIDE SEQUENCE</scope>
    <source>
        <strain evidence="7">CCMP2084</strain>
    </source>
</reference>
<dbReference type="GO" id="GO:0140664">
    <property type="term" value="F:ATP-dependent DNA damage sensor activity"/>
    <property type="evidence" value="ECO:0007669"/>
    <property type="project" value="InterPro"/>
</dbReference>
<dbReference type="GO" id="GO:0032389">
    <property type="term" value="C:MutLalpha complex"/>
    <property type="evidence" value="ECO:0007669"/>
    <property type="project" value="TreeGrafter"/>
</dbReference>
<dbReference type="GO" id="GO:0006298">
    <property type="term" value="P:mismatch repair"/>
    <property type="evidence" value="ECO:0007669"/>
    <property type="project" value="InterPro"/>
</dbReference>
<feature type="region of interest" description="Disordered" evidence="4">
    <location>
        <begin position="1"/>
        <end position="34"/>
    </location>
</feature>
<dbReference type="InterPro" id="IPR014721">
    <property type="entry name" value="Ribsml_uS5_D2-typ_fold_subgr"/>
</dbReference>
<evidence type="ECO:0000256" key="1">
    <source>
        <dbReference type="ARBA" id="ARBA00004229"/>
    </source>
</evidence>
<dbReference type="InterPro" id="IPR038973">
    <property type="entry name" value="MutL/Mlh/Pms-like"/>
</dbReference>
<dbReference type="CDD" id="cd16926">
    <property type="entry name" value="HATPase_MutL-MLH-PMS-like"/>
    <property type="match status" value="1"/>
</dbReference>
<feature type="domain" description="MutL C-terminal dimerisation" evidence="5">
    <location>
        <begin position="905"/>
        <end position="1105"/>
    </location>
</feature>
<evidence type="ECO:0000256" key="4">
    <source>
        <dbReference type="SAM" id="MobiDB-lite"/>
    </source>
</evidence>
<evidence type="ECO:0000313" key="8">
    <source>
        <dbReference type="EMBL" id="CAD9814821.1"/>
    </source>
</evidence>
<evidence type="ECO:0000313" key="7">
    <source>
        <dbReference type="EMBL" id="CAD9814820.1"/>
    </source>
</evidence>
<comment type="subcellular location">
    <subcellularLocation>
        <location evidence="1">Plastid</location>
        <location evidence="1">Chloroplast</location>
    </subcellularLocation>
</comment>
<dbReference type="PROSITE" id="PS00058">
    <property type="entry name" value="DNA_MISMATCH_REPAIR_1"/>
    <property type="match status" value="1"/>
</dbReference>
<dbReference type="GO" id="GO:0009507">
    <property type="term" value="C:chloroplast"/>
    <property type="evidence" value="ECO:0007669"/>
    <property type="project" value="UniProtKB-SubCell"/>
</dbReference>
<feature type="region of interest" description="Disordered" evidence="4">
    <location>
        <begin position="656"/>
        <end position="677"/>
    </location>
</feature>
<dbReference type="InterPro" id="IPR037198">
    <property type="entry name" value="MutL_C_sf"/>
</dbReference>
<sequence>MPTSPTVAMPAASTGSEPAFSEQEDGSSAGPPSSIVSIPTSAVHRLVAGQAVTDLASAVKELVDNAIDAGATSINIRLFNQGIDIVEVTDDGSGVPLESRPLLAMKHATSKIRTFDNIYEDSATCLTTSSREGMMHVPGQKQLGFRGEALFCLANLSQKLVVSTRTATNALGQKMEFSHDGKLLESSITDMPRKVGTTVAVVKLFDALPVRRADMIKRIKAQRAKMLRLMQSYAILCRSIRFNLIDITGEVGSSKSRSEVKLATSASSKNIEQTVSSVLGSKFLAGLTRLHVDLTPFMEDDNTTAGESGISVWKIDGLVSLPGSSSRDLQFFSVNGRPVELPKLSRALGEIWRTFGESNGKKRPACVLALTLPNHMYDVNLNPDKRDVLLSRESLICDALREALRQLWSSHTDGTFAANEVETMSNPNKSQTPAGPGVSAYQEMSLMPLPPGLEPVERQRRMPRRNGFVRDPGTIRPTQGVYHDHSIGSSNPETKQMNPPVHDVQTIPTMKLSSELQMPPIMPQRKGFIHDPATAHPTNAVEYAPNHSSDMQMDIPFDPTLGKPPPQALPLPTDVSLQDGSTDTNHLSFVAGTYVSETVENENIETRVDSDASMNISGTHEDKAKNGHELQKWAQMREDFTNLRTHCRDEERHLLQDKETPSSHRHAPVYDNEYGAGGNQHMENGVVSTLSQTISNRAPLQQNVTNSSQRPRRTIVESKLVTLHDFEFKSGDDNTSRKKRARLSLKDDEFSTEESNGERVNSLQRKTGSRKRNKHNDNSEEAPDSRLDDESRSDPVSMESIGILDAVTTEQAPSQMTEPVIWNCFADTHSVVKASQAARLGMRSNRKGLQRKIHGRQNASNGTVDPGGILESVGVPVEEESRMTRDTRQGKFVSLTKDDFPNMEVIGQFNLGFILARCKNYHLWILDQHGCDEKYNFEKLCANTVLHEQKLMAPLPLELSPSEENCIMDNMEVFEKNGFRFSYDATKPPRHRLSLTALPHSGARDGRKAVQFGEEDVGALCAMLGADGASSSSHHGGGSGADGAGMYGNNAVRRYAGTSTNVTATSGNDSNTNHMSSSSVVRLPKAVAMFASRACRSSIMIGKPLSQKEMETVVHKMHGVDQPWNCPHGRPTMRHVRDMLGNLLEDEMLAAEHVAGPSLAILSQEEALE</sequence>
<dbReference type="InterPro" id="IPR036890">
    <property type="entry name" value="HATPase_C_sf"/>
</dbReference>
<dbReference type="Pfam" id="PF01119">
    <property type="entry name" value="DNA_mis_repair"/>
    <property type="match status" value="1"/>
</dbReference>
<dbReference type="InterPro" id="IPR014762">
    <property type="entry name" value="DNA_mismatch_repair_CS"/>
</dbReference>
<dbReference type="SMART" id="SM00853">
    <property type="entry name" value="MutL_C"/>
    <property type="match status" value="1"/>
</dbReference>
<proteinExistence type="inferred from homology"/>
<protein>
    <recommendedName>
        <fullName evidence="9">MutL C-terminal dimerisation domain-containing protein</fullName>
    </recommendedName>
</protein>
<dbReference type="Gene3D" id="3.30.230.10">
    <property type="match status" value="1"/>
</dbReference>
<feature type="compositionally biased region" description="Basic and acidic residues" evidence="4">
    <location>
        <begin position="775"/>
        <end position="793"/>
    </location>
</feature>
<dbReference type="PANTHER" id="PTHR10073:SF52">
    <property type="entry name" value="MISMATCH REPAIR ENDONUCLEASE PMS2"/>
    <property type="match status" value="1"/>
</dbReference>
<dbReference type="EMBL" id="HBHQ01009861">
    <property type="protein sequence ID" value="CAD9814820.1"/>
    <property type="molecule type" value="Transcribed_RNA"/>
</dbReference>
<accession>A0A6T7GQH4</accession>
<dbReference type="InterPro" id="IPR014790">
    <property type="entry name" value="MutL_C"/>
</dbReference>
<dbReference type="Gene3D" id="3.30.565.10">
    <property type="entry name" value="Histidine kinase-like ATPase, C-terminal domain"/>
    <property type="match status" value="1"/>
</dbReference>
<keyword evidence="3" id="KW-0227">DNA damage</keyword>
<dbReference type="Gene3D" id="3.30.1540.20">
    <property type="entry name" value="MutL, C-terminal domain, dimerisation subdomain"/>
    <property type="match status" value="2"/>
</dbReference>
<dbReference type="SUPFAM" id="SSF118116">
    <property type="entry name" value="DNA mismatch repair protein MutL"/>
    <property type="match status" value="2"/>
</dbReference>
<dbReference type="GO" id="GO:0016887">
    <property type="term" value="F:ATP hydrolysis activity"/>
    <property type="evidence" value="ECO:0007669"/>
    <property type="project" value="InterPro"/>
</dbReference>
<name>A0A6T7GQH4_9STRA</name>
<dbReference type="Pfam" id="PF08676">
    <property type="entry name" value="MutL_C"/>
    <property type="match status" value="1"/>
</dbReference>
<dbReference type="InterPro" id="IPR020568">
    <property type="entry name" value="Ribosomal_Su5_D2-typ_SF"/>
</dbReference>
<dbReference type="SUPFAM" id="SSF54211">
    <property type="entry name" value="Ribosomal protein S5 domain 2-like"/>
    <property type="match status" value="1"/>
</dbReference>
<dbReference type="Pfam" id="PF13589">
    <property type="entry name" value="HATPase_c_3"/>
    <property type="match status" value="1"/>
</dbReference>
<dbReference type="Gene3D" id="3.30.1370.100">
    <property type="entry name" value="MutL, C-terminal domain, regulatory subdomain"/>
    <property type="match status" value="1"/>
</dbReference>
<comment type="similarity">
    <text evidence="2">Belongs to the DNA mismatch repair MutL/HexB family.</text>
</comment>
<dbReference type="InterPro" id="IPR042120">
    <property type="entry name" value="MutL_C_dimsub"/>
</dbReference>
<dbReference type="NCBIfam" id="TIGR00585">
    <property type="entry name" value="mutl"/>
    <property type="match status" value="1"/>
</dbReference>
<dbReference type="SMART" id="SM01340">
    <property type="entry name" value="DNA_mis_repair"/>
    <property type="match status" value="1"/>
</dbReference>
<dbReference type="GO" id="GO:0030983">
    <property type="term" value="F:mismatched DNA binding"/>
    <property type="evidence" value="ECO:0007669"/>
    <property type="project" value="InterPro"/>
</dbReference>
<organism evidence="7">
    <name type="scientific">Attheya septentrionalis</name>
    <dbReference type="NCBI Taxonomy" id="420275"/>
    <lineage>
        <taxon>Eukaryota</taxon>
        <taxon>Sar</taxon>
        <taxon>Stramenopiles</taxon>
        <taxon>Ochrophyta</taxon>
        <taxon>Bacillariophyta</taxon>
        <taxon>Coscinodiscophyceae</taxon>
        <taxon>Chaetocerotophycidae</taxon>
        <taxon>Chaetocerotales</taxon>
        <taxon>Attheyaceae</taxon>
        <taxon>Attheya</taxon>
    </lineage>
</organism>
<feature type="domain" description="DNA mismatch repair protein S5" evidence="6">
    <location>
        <begin position="275"/>
        <end position="409"/>
    </location>
</feature>
<evidence type="ECO:0000259" key="5">
    <source>
        <dbReference type="SMART" id="SM00853"/>
    </source>
</evidence>
<dbReference type="GO" id="GO:0005524">
    <property type="term" value="F:ATP binding"/>
    <property type="evidence" value="ECO:0007669"/>
    <property type="project" value="InterPro"/>
</dbReference>
<dbReference type="SUPFAM" id="SSF55874">
    <property type="entry name" value="ATPase domain of HSP90 chaperone/DNA topoisomerase II/histidine kinase"/>
    <property type="match status" value="1"/>
</dbReference>
<dbReference type="EMBL" id="HBHQ01009862">
    <property type="protein sequence ID" value="CAD9814821.1"/>
    <property type="molecule type" value="Transcribed_RNA"/>
</dbReference>